<comment type="caution">
    <text evidence="2">The sequence shown here is derived from an EMBL/GenBank/DDBJ whole genome shotgun (WGS) entry which is preliminary data.</text>
</comment>
<keyword evidence="2" id="KW-0176">Collagen</keyword>
<dbReference type="InterPro" id="IPR025489">
    <property type="entry name" value="DUF4381"/>
</dbReference>
<proteinExistence type="predicted"/>
<reference evidence="2 3" key="1">
    <citation type="journal article" date="2013" name="Genome Announc.">
        <title>Draft Genome Sequence of Pseudomonas fluorescens LMG 5329, a White Line-Inducing Principle-Producing Bioindicator for the Mushroom Pathogen Pseudomonas tolaasii.</title>
        <authorList>
            <person name="Ghequire M.G."/>
            <person name="Rokni-Zadeh H."/>
            <person name="Zarrineh P."/>
            <person name="De Mot R."/>
        </authorList>
    </citation>
    <scope>NUCLEOTIDE SEQUENCE [LARGE SCALE GENOMIC DNA]</scope>
    <source>
        <strain evidence="2 3">LMG 5329</strain>
    </source>
</reference>
<gene>
    <name evidence="2" type="ORF">K814_0131700</name>
</gene>
<evidence type="ECO:0000256" key="1">
    <source>
        <dbReference type="SAM" id="Phobius"/>
    </source>
</evidence>
<dbReference type="AlphaFoldDB" id="A0A0A1YSU4"/>
<dbReference type="OrthoDB" id="5406089at2"/>
<accession>A0A0A1YSU4</accession>
<dbReference type="Pfam" id="PF14316">
    <property type="entry name" value="DUF4381"/>
    <property type="match status" value="1"/>
</dbReference>
<evidence type="ECO:0000313" key="3">
    <source>
        <dbReference type="Proteomes" id="UP000030060"/>
    </source>
</evidence>
<sequence length="151" mass="17257">MSSHVPSIEQLTELSLPAPVSYWPQTWGWGVLLGVVVLALLVLAGRKWLRWRRDAYRREALVRLDTLEDLRELPELLKRVALSMPLPLEEQQRIPTLRGAEWQAFLQRHARGPIPDDLAQRLAQMAYGTASQDPQLLAQCKAWVEQHHVAA</sequence>
<keyword evidence="1" id="KW-1133">Transmembrane helix</keyword>
<evidence type="ECO:0000313" key="2">
    <source>
        <dbReference type="EMBL" id="KGE63979.1"/>
    </source>
</evidence>
<keyword evidence="1" id="KW-0472">Membrane</keyword>
<protein>
    <submittedName>
        <fullName evidence="2">Alpha-2 type XI collagen</fullName>
    </submittedName>
</protein>
<dbReference type="Proteomes" id="UP000030060">
    <property type="component" value="Unassembled WGS sequence"/>
</dbReference>
<feature type="transmembrane region" description="Helical" evidence="1">
    <location>
        <begin position="27"/>
        <end position="49"/>
    </location>
</feature>
<keyword evidence="1" id="KW-0812">Transmembrane</keyword>
<dbReference type="EMBL" id="ASGY01000251">
    <property type="protein sequence ID" value="KGE63979.1"/>
    <property type="molecule type" value="Genomic_DNA"/>
</dbReference>
<organism evidence="2 3">
    <name type="scientific">Pseudomonas fluorescens LMG 5329</name>
    <dbReference type="NCBI Taxonomy" id="1324332"/>
    <lineage>
        <taxon>Bacteria</taxon>
        <taxon>Pseudomonadati</taxon>
        <taxon>Pseudomonadota</taxon>
        <taxon>Gammaproteobacteria</taxon>
        <taxon>Pseudomonadales</taxon>
        <taxon>Pseudomonadaceae</taxon>
        <taxon>Pseudomonas</taxon>
    </lineage>
</organism>
<name>A0A0A1YSU4_PSEFL</name>
<dbReference type="RefSeq" id="WP_033902906.1">
    <property type="nucleotide sequence ID" value="NZ_ASGY01000251.1"/>
</dbReference>